<reference evidence="8 9" key="1">
    <citation type="journal article" date="2015" name="Genome Announc.">
        <title>Expanding the biotechnology potential of lactobacilli through comparative genomics of 213 strains and associated genera.</title>
        <authorList>
            <person name="Sun Z."/>
            <person name="Harris H.M."/>
            <person name="McCann A."/>
            <person name="Guo C."/>
            <person name="Argimon S."/>
            <person name="Zhang W."/>
            <person name="Yang X."/>
            <person name="Jeffery I.B."/>
            <person name="Cooney J.C."/>
            <person name="Kagawa T.F."/>
            <person name="Liu W."/>
            <person name="Song Y."/>
            <person name="Salvetti E."/>
            <person name="Wrobel A."/>
            <person name="Rasinkangas P."/>
            <person name="Parkhill J."/>
            <person name="Rea M.C."/>
            <person name="O'Sullivan O."/>
            <person name="Ritari J."/>
            <person name="Douillard F.P."/>
            <person name="Paul Ross R."/>
            <person name="Yang R."/>
            <person name="Briner A.E."/>
            <person name="Felis G.E."/>
            <person name="de Vos W.M."/>
            <person name="Barrangou R."/>
            <person name="Klaenhammer T.R."/>
            <person name="Caufield P.W."/>
            <person name="Cui Y."/>
            <person name="Zhang H."/>
            <person name="O'Toole P.W."/>
        </authorList>
    </citation>
    <scope>NUCLEOTIDE SEQUENCE [LARGE SCALE GENOMIC DNA]</scope>
    <source>
        <strain evidence="8 9">DSM 18933</strain>
    </source>
</reference>
<proteinExistence type="predicted"/>
<protein>
    <recommendedName>
        <fullName evidence="7">Nudix hydrolase domain-containing protein</fullName>
    </recommendedName>
</protein>
<evidence type="ECO:0000256" key="1">
    <source>
        <dbReference type="ARBA" id="ARBA00001936"/>
    </source>
</evidence>
<keyword evidence="9" id="KW-1185">Reference proteome</keyword>
<evidence type="ECO:0000256" key="6">
    <source>
        <dbReference type="ARBA" id="ARBA00023211"/>
    </source>
</evidence>
<dbReference type="PROSITE" id="PS00893">
    <property type="entry name" value="NUDIX_BOX"/>
    <property type="match status" value="1"/>
</dbReference>
<dbReference type="PROSITE" id="PS51462">
    <property type="entry name" value="NUDIX"/>
    <property type="match status" value="1"/>
</dbReference>
<dbReference type="InterPro" id="IPR020084">
    <property type="entry name" value="NUDIX_hydrolase_CS"/>
</dbReference>
<dbReference type="RefSeq" id="WP_025021755.1">
    <property type="nucleotide sequence ID" value="NZ_AZGD01000037.1"/>
</dbReference>
<dbReference type="PANTHER" id="PTHR12992">
    <property type="entry name" value="NUDIX HYDROLASE"/>
    <property type="match status" value="1"/>
</dbReference>
<dbReference type="Gene3D" id="3.90.79.10">
    <property type="entry name" value="Nucleoside Triphosphate Pyrophosphohydrolase"/>
    <property type="match status" value="1"/>
</dbReference>
<comment type="cofactor">
    <cofactor evidence="2">
        <name>Mg(2+)</name>
        <dbReference type="ChEBI" id="CHEBI:18420"/>
    </cofactor>
</comment>
<dbReference type="STRING" id="1423755.FC40_GL001466"/>
<sequence>MKKQAAIAIIESDDAIILTKRSAQISQGGEVSFPGGKIEAQESPLNAIYREIEEELGLKKAQLNFIEELKQNFSHPKYEIYGFHFSTQEKYFDLSYDKNEIAKIFTLPIANLKKADIKILNYRNQKDLDGLNDDLKQQIQKYAPSFTTRYLEYQENGIWGLTAEILAQYQLNLNKKEK</sequence>
<name>A0A0R1WPE2_9LACO</name>
<dbReference type="EMBL" id="AZGD01000037">
    <property type="protein sequence ID" value="KRM19615.1"/>
    <property type="molecule type" value="Genomic_DNA"/>
</dbReference>
<dbReference type="CDD" id="cd03426">
    <property type="entry name" value="NUDIX_CoAse_Nudt7"/>
    <property type="match status" value="1"/>
</dbReference>
<comment type="caution">
    <text evidence="8">The sequence shown here is derived from an EMBL/GenBank/DDBJ whole genome shotgun (WGS) entry which is preliminary data.</text>
</comment>
<dbReference type="Proteomes" id="UP000051054">
    <property type="component" value="Unassembled WGS sequence"/>
</dbReference>
<dbReference type="eggNOG" id="COG0494">
    <property type="taxonomic scope" value="Bacteria"/>
</dbReference>
<keyword evidence="3" id="KW-0479">Metal-binding</keyword>
<dbReference type="InterPro" id="IPR000086">
    <property type="entry name" value="NUDIX_hydrolase_dom"/>
</dbReference>
<dbReference type="PATRIC" id="fig|1423755.3.peg.1555"/>
<dbReference type="GO" id="GO:0046872">
    <property type="term" value="F:metal ion binding"/>
    <property type="evidence" value="ECO:0007669"/>
    <property type="project" value="UniProtKB-KW"/>
</dbReference>
<dbReference type="InterPro" id="IPR045121">
    <property type="entry name" value="CoAse"/>
</dbReference>
<keyword evidence="4" id="KW-0378">Hydrolase</keyword>
<dbReference type="PANTHER" id="PTHR12992:SF11">
    <property type="entry name" value="MITOCHONDRIAL COENZYME A DIPHOSPHATASE NUDT8"/>
    <property type="match status" value="1"/>
</dbReference>
<evidence type="ECO:0000313" key="8">
    <source>
        <dbReference type="EMBL" id="KRM19615.1"/>
    </source>
</evidence>
<keyword evidence="5" id="KW-0460">Magnesium</keyword>
<organism evidence="8 9">
    <name type="scientific">Ligilactobacillus hayakitensis DSM 18933 = JCM 14209</name>
    <dbReference type="NCBI Taxonomy" id="1423755"/>
    <lineage>
        <taxon>Bacteria</taxon>
        <taxon>Bacillati</taxon>
        <taxon>Bacillota</taxon>
        <taxon>Bacilli</taxon>
        <taxon>Lactobacillales</taxon>
        <taxon>Lactobacillaceae</taxon>
        <taxon>Ligilactobacillus</taxon>
    </lineage>
</organism>
<evidence type="ECO:0000256" key="5">
    <source>
        <dbReference type="ARBA" id="ARBA00022842"/>
    </source>
</evidence>
<accession>A0A0R1WPE2</accession>
<feature type="domain" description="Nudix hydrolase" evidence="7">
    <location>
        <begin position="1"/>
        <end position="132"/>
    </location>
</feature>
<evidence type="ECO:0000256" key="2">
    <source>
        <dbReference type="ARBA" id="ARBA00001946"/>
    </source>
</evidence>
<evidence type="ECO:0000256" key="3">
    <source>
        <dbReference type="ARBA" id="ARBA00022723"/>
    </source>
</evidence>
<gene>
    <name evidence="8" type="ORF">FC40_GL001466</name>
</gene>
<dbReference type="Pfam" id="PF00293">
    <property type="entry name" value="NUDIX"/>
    <property type="match status" value="1"/>
</dbReference>
<evidence type="ECO:0000313" key="9">
    <source>
        <dbReference type="Proteomes" id="UP000051054"/>
    </source>
</evidence>
<dbReference type="GO" id="GO:0010945">
    <property type="term" value="F:coenzyme A diphosphatase activity"/>
    <property type="evidence" value="ECO:0007669"/>
    <property type="project" value="InterPro"/>
</dbReference>
<keyword evidence="6" id="KW-0464">Manganese</keyword>
<dbReference type="SUPFAM" id="SSF55811">
    <property type="entry name" value="Nudix"/>
    <property type="match status" value="1"/>
</dbReference>
<dbReference type="AlphaFoldDB" id="A0A0R1WPE2"/>
<dbReference type="InterPro" id="IPR015797">
    <property type="entry name" value="NUDIX_hydrolase-like_dom_sf"/>
</dbReference>
<evidence type="ECO:0000259" key="7">
    <source>
        <dbReference type="PROSITE" id="PS51462"/>
    </source>
</evidence>
<evidence type="ECO:0000256" key="4">
    <source>
        <dbReference type="ARBA" id="ARBA00022801"/>
    </source>
</evidence>
<comment type="cofactor">
    <cofactor evidence="1">
        <name>Mn(2+)</name>
        <dbReference type="ChEBI" id="CHEBI:29035"/>
    </cofactor>
</comment>